<reference evidence="2" key="1">
    <citation type="journal article" date="2020" name="Genome Biol.">
        <title>Gamete binning: chromosome-level and haplotype-resolved genome assembly enabled by high-throughput single-cell sequencing of gamete genomes.</title>
        <authorList>
            <person name="Campoy J.A."/>
            <person name="Sun H."/>
            <person name="Goel M."/>
            <person name="Jiao W.-B."/>
            <person name="Folz-Donahue K."/>
            <person name="Wang N."/>
            <person name="Rubio M."/>
            <person name="Liu C."/>
            <person name="Kukat C."/>
            <person name="Ruiz D."/>
            <person name="Huettel B."/>
            <person name="Schneeberger K."/>
        </authorList>
    </citation>
    <scope>NUCLEOTIDE SEQUENCE [LARGE SCALE GENOMIC DNA]</scope>
    <source>
        <strain evidence="2">cv. Rojo Pasion</strain>
    </source>
</reference>
<evidence type="ECO:0000313" key="1">
    <source>
        <dbReference type="EMBL" id="CAB4305080.1"/>
    </source>
</evidence>
<gene>
    <name evidence="1" type="ORF">ORAREDHAP_LOCUS22945</name>
</gene>
<keyword evidence="2" id="KW-1185">Reference proteome</keyword>
<evidence type="ECO:0000313" key="2">
    <source>
        <dbReference type="Proteomes" id="UP000507245"/>
    </source>
</evidence>
<dbReference type="EMBL" id="CAEKKB010000003">
    <property type="protein sequence ID" value="CAB4305080.1"/>
    <property type="molecule type" value="Genomic_DNA"/>
</dbReference>
<dbReference type="AlphaFoldDB" id="A0A6J5WTS1"/>
<organism evidence="1 2">
    <name type="scientific">Prunus armeniaca</name>
    <name type="common">Apricot</name>
    <name type="synonym">Armeniaca vulgaris</name>
    <dbReference type="NCBI Taxonomy" id="36596"/>
    <lineage>
        <taxon>Eukaryota</taxon>
        <taxon>Viridiplantae</taxon>
        <taxon>Streptophyta</taxon>
        <taxon>Embryophyta</taxon>
        <taxon>Tracheophyta</taxon>
        <taxon>Spermatophyta</taxon>
        <taxon>Magnoliopsida</taxon>
        <taxon>eudicotyledons</taxon>
        <taxon>Gunneridae</taxon>
        <taxon>Pentapetalae</taxon>
        <taxon>rosids</taxon>
        <taxon>fabids</taxon>
        <taxon>Rosales</taxon>
        <taxon>Rosaceae</taxon>
        <taxon>Amygdaloideae</taxon>
        <taxon>Amygdaleae</taxon>
        <taxon>Prunus</taxon>
    </lineage>
</organism>
<proteinExistence type="predicted"/>
<accession>A0A6J5WTS1</accession>
<name>A0A6J5WTS1_PRUAR</name>
<protein>
    <submittedName>
        <fullName evidence="1">Uncharacterized protein</fullName>
    </submittedName>
</protein>
<sequence length="71" mass="8670">MEHIVQVNLKFLRSMIPVWETCIVFPGWRIRNAMLSFIKMLSDSNDLRKETLEKQYERMQIIKYMYNAKEN</sequence>
<dbReference type="Proteomes" id="UP000507245">
    <property type="component" value="Unassembled WGS sequence"/>
</dbReference>